<proteinExistence type="predicted"/>
<dbReference type="AlphaFoldDB" id="A0A0A9DXR1"/>
<evidence type="ECO:0000313" key="1">
    <source>
        <dbReference type="EMBL" id="JAD91483.1"/>
    </source>
</evidence>
<sequence>MDQNFSGKSSIRIAYFAWYPRTDLFFILQPYCFLS</sequence>
<organism evidence="1">
    <name type="scientific">Arundo donax</name>
    <name type="common">Giant reed</name>
    <name type="synonym">Donax arundinaceus</name>
    <dbReference type="NCBI Taxonomy" id="35708"/>
    <lineage>
        <taxon>Eukaryota</taxon>
        <taxon>Viridiplantae</taxon>
        <taxon>Streptophyta</taxon>
        <taxon>Embryophyta</taxon>
        <taxon>Tracheophyta</taxon>
        <taxon>Spermatophyta</taxon>
        <taxon>Magnoliopsida</taxon>
        <taxon>Liliopsida</taxon>
        <taxon>Poales</taxon>
        <taxon>Poaceae</taxon>
        <taxon>PACMAD clade</taxon>
        <taxon>Arundinoideae</taxon>
        <taxon>Arundineae</taxon>
        <taxon>Arundo</taxon>
    </lineage>
</organism>
<reference evidence="1" key="2">
    <citation type="journal article" date="2015" name="Data Brief">
        <title>Shoot transcriptome of the giant reed, Arundo donax.</title>
        <authorList>
            <person name="Barrero R.A."/>
            <person name="Guerrero F.D."/>
            <person name="Moolhuijzen P."/>
            <person name="Goolsby J.A."/>
            <person name="Tidwell J."/>
            <person name="Bellgard S.E."/>
            <person name="Bellgard M.I."/>
        </authorList>
    </citation>
    <scope>NUCLEOTIDE SEQUENCE</scope>
    <source>
        <tissue evidence="1">Shoot tissue taken approximately 20 cm above the soil surface</tissue>
    </source>
</reference>
<protein>
    <submittedName>
        <fullName evidence="1">Uncharacterized protein</fullName>
    </submittedName>
</protein>
<accession>A0A0A9DXR1</accession>
<dbReference type="EMBL" id="GBRH01206412">
    <property type="protein sequence ID" value="JAD91483.1"/>
    <property type="molecule type" value="Transcribed_RNA"/>
</dbReference>
<name>A0A0A9DXR1_ARUDO</name>
<reference evidence="1" key="1">
    <citation type="submission" date="2014-09" db="EMBL/GenBank/DDBJ databases">
        <authorList>
            <person name="Magalhaes I.L.F."/>
            <person name="Oliveira U."/>
            <person name="Santos F.R."/>
            <person name="Vidigal T.H.D.A."/>
            <person name="Brescovit A.D."/>
            <person name="Santos A.J."/>
        </authorList>
    </citation>
    <scope>NUCLEOTIDE SEQUENCE</scope>
    <source>
        <tissue evidence="1">Shoot tissue taken approximately 20 cm above the soil surface</tissue>
    </source>
</reference>